<evidence type="ECO:0000313" key="3">
    <source>
        <dbReference type="Proteomes" id="UP001447188"/>
    </source>
</evidence>
<reference evidence="2 3" key="1">
    <citation type="submission" date="2024-02" db="EMBL/GenBank/DDBJ databases">
        <title>Discinaceae phylogenomics.</title>
        <authorList>
            <person name="Dirks A.C."/>
            <person name="James T.Y."/>
        </authorList>
    </citation>
    <scope>NUCLEOTIDE SEQUENCE [LARGE SCALE GENOMIC DNA]</scope>
    <source>
        <strain evidence="2 3">ACD0624</strain>
    </source>
</reference>
<keyword evidence="1" id="KW-0732">Signal</keyword>
<accession>A0ABR3GSB6</accession>
<evidence type="ECO:0000256" key="1">
    <source>
        <dbReference type="SAM" id="SignalP"/>
    </source>
</evidence>
<feature type="chain" id="PRO_5046384556" evidence="1">
    <location>
        <begin position="21"/>
        <end position="137"/>
    </location>
</feature>
<keyword evidence="3" id="KW-1185">Reference proteome</keyword>
<dbReference type="EMBL" id="JBBBZM010000018">
    <property type="protein sequence ID" value="KAL0638810.1"/>
    <property type="molecule type" value="Genomic_DNA"/>
</dbReference>
<organism evidence="2 3">
    <name type="scientific">Discina gigas</name>
    <dbReference type="NCBI Taxonomy" id="1032678"/>
    <lineage>
        <taxon>Eukaryota</taxon>
        <taxon>Fungi</taxon>
        <taxon>Dikarya</taxon>
        <taxon>Ascomycota</taxon>
        <taxon>Pezizomycotina</taxon>
        <taxon>Pezizomycetes</taxon>
        <taxon>Pezizales</taxon>
        <taxon>Discinaceae</taxon>
        <taxon>Discina</taxon>
    </lineage>
</organism>
<name>A0ABR3GSB6_9PEZI</name>
<gene>
    <name evidence="2" type="ORF">Q9L58_002238</name>
</gene>
<sequence>MRTSTFSTALVAILASVVTASPIAGSDIVYPRAATEGVEARSTDIGLFFCKAWGFGAPCLYNRYQYAVCYNVPGDYNDQISAIGPDQNQGSCDLYANANCQSGNPGGHLPVGYPGYASITGDVSSWNDVISSFICWP</sequence>
<evidence type="ECO:0000313" key="2">
    <source>
        <dbReference type="EMBL" id="KAL0638810.1"/>
    </source>
</evidence>
<comment type="caution">
    <text evidence="2">The sequence shown here is derived from an EMBL/GenBank/DDBJ whole genome shotgun (WGS) entry which is preliminary data.</text>
</comment>
<feature type="signal peptide" evidence="1">
    <location>
        <begin position="1"/>
        <end position="20"/>
    </location>
</feature>
<dbReference type="Proteomes" id="UP001447188">
    <property type="component" value="Unassembled WGS sequence"/>
</dbReference>
<proteinExistence type="predicted"/>
<protein>
    <submittedName>
        <fullName evidence="2">Uncharacterized protein</fullName>
    </submittedName>
</protein>